<comment type="caution">
    <text evidence="1">The sequence shown here is derived from an EMBL/GenBank/DDBJ whole genome shotgun (WGS) entry which is preliminary data.</text>
</comment>
<sequence length="63" mass="7264">MEARRRVVRGTRHDHDHTESFPEAAAFPAIFLVETRHCRLWVVDENSMTPFKGTALLAKVDDE</sequence>
<dbReference type="EMBL" id="CAWUPB010000756">
    <property type="protein sequence ID" value="CAK7324803.1"/>
    <property type="molecule type" value="Genomic_DNA"/>
</dbReference>
<feature type="non-terminal residue" evidence="1">
    <location>
        <position position="63"/>
    </location>
</feature>
<name>A0AAV1QUQ7_9ROSI</name>
<gene>
    <name evidence="1" type="ORF">DCAF_LOCUS2469</name>
</gene>
<evidence type="ECO:0000313" key="2">
    <source>
        <dbReference type="Proteomes" id="UP001314170"/>
    </source>
</evidence>
<accession>A0AAV1QUQ7</accession>
<organism evidence="1 2">
    <name type="scientific">Dovyalis caffra</name>
    <dbReference type="NCBI Taxonomy" id="77055"/>
    <lineage>
        <taxon>Eukaryota</taxon>
        <taxon>Viridiplantae</taxon>
        <taxon>Streptophyta</taxon>
        <taxon>Embryophyta</taxon>
        <taxon>Tracheophyta</taxon>
        <taxon>Spermatophyta</taxon>
        <taxon>Magnoliopsida</taxon>
        <taxon>eudicotyledons</taxon>
        <taxon>Gunneridae</taxon>
        <taxon>Pentapetalae</taxon>
        <taxon>rosids</taxon>
        <taxon>fabids</taxon>
        <taxon>Malpighiales</taxon>
        <taxon>Salicaceae</taxon>
        <taxon>Flacourtieae</taxon>
        <taxon>Dovyalis</taxon>
    </lineage>
</organism>
<protein>
    <submittedName>
        <fullName evidence="1">Uncharacterized protein</fullName>
    </submittedName>
</protein>
<keyword evidence="2" id="KW-1185">Reference proteome</keyword>
<dbReference type="Proteomes" id="UP001314170">
    <property type="component" value="Unassembled WGS sequence"/>
</dbReference>
<proteinExistence type="predicted"/>
<reference evidence="1 2" key="1">
    <citation type="submission" date="2024-01" db="EMBL/GenBank/DDBJ databases">
        <authorList>
            <person name="Waweru B."/>
        </authorList>
    </citation>
    <scope>NUCLEOTIDE SEQUENCE [LARGE SCALE GENOMIC DNA]</scope>
</reference>
<dbReference type="AlphaFoldDB" id="A0AAV1QUQ7"/>
<evidence type="ECO:0000313" key="1">
    <source>
        <dbReference type="EMBL" id="CAK7324803.1"/>
    </source>
</evidence>